<keyword evidence="4" id="KW-1185">Reference proteome</keyword>
<organism evidence="3 4">
    <name type="scientific">Mycoemilia scoparia</name>
    <dbReference type="NCBI Taxonomy" id="417184"/>
    <lineage>
        <taxon>Eukaryota</taxon>
        <taxon>Fungi</taxon>
        <taxon>Fungi incertae sedis</taxon>
        <taxon>Zoopagomycota</taxon>
        <taxon>Kickxellomycotina</taxon>
        <taxon>Kickxellomycetes</taxon>
        <taxon>Kickxellales</taxon>
        <taxon>Kickxellaceae</taxon>
        <taxon>Mycoemilia</taxon>
    </lineage>
</organism>
<protein>
    <submittedName>
        <fullName evidence="3">Uncharacterized protein</fullName>
    </submittedName>
</protein>
<dbReference type="EMBL" id="JANBPU010000152">
    <property type="protein sequence ID" value="KAJ1915301.1"/>
    <property type="molecule type" value="Genomic_DNA"/>
</dbReference>
<feature type="transmembrane region" description="Helical" evidence="2">
    <location>
        <begin position="178"/>
        <end position="199"/>
    </location>
</feature>
<evidence type="ECO:0000313" key="4">
    <source>
        <dbReference type="Proteomes" id="UP001150538"/>
    </source>
</evidence>
<dbReference type="AlphaFoldDB" id="A0A9W7ZSH1"/>
<gene>
    <name evidence="3" type="ORF">H4219_004388</name>
</gene>
<keyword evidence="2" id="KW-1133">Transmembrane helix</keyword>
<feature type="region of interest" description="Disordered" evidence="1">
    <location>
        <begin position="104"/>
        <end position="128"/>
    </location>
</feature>
<dbReference type="Proteomes" id="UP001150538">
    <property type="component" value="Unassembled WGS sequence"/>
</dbReference>
<comment type="caution">
    <text evidence="3">The sequence shown here is derived from an EMBL/GenBank/DDBJ whole genome shotgun (WGS) entry which is preliminary data.</text>
</comment>
<evidence type="ECO:0000313" key="3">
    <source>
        <dbReference type="EMBL" id="KAJ1915301.1"/>
    </source>
</evidence>
<sequence length="278" mass="31667">MIIVGTYELNAFRGYVWLIWGPSSIAILYCLFVCGSVFLRLLPIWKRTAMNTFSVAEGQFDDFHDAENLSSTAASSSLSASNRNSISNNNPSDPLNRRVRDSAGSYDRFDDNQGFTKSTGLKKQRMRRKSVVMKKRRELSFAVFRIAMYTTIPIICISMVPIYLSIENVTNEVYITSILVLQSLCGILNFLVFIANPVLDPFWRDFFDKVRAKFENKPNTNETYNGNRWIPVLGNSESTERHTFDMGLQVPPLTNLKPIARNTEVRFGNINFPEDSIV</sequence>
<name>A0A9W7ZSH1_9FUNG</name>
<feature type="transmembrane region" description="Helical" evidence="2">
    <location>
        <begin position="142"/>
        <end position="166"/>
    </location>
</feature>
<evidence type="ECO:0000256" key="2">
    <source>
        <dbReference type="SAM" id="Phobius"/>
    </source>
</evidence>
<keyword evidence="2" id="KW-0472">Membrane</keyword>
<accession>A0A9W7ZSH1</accession>
<evidence type="ECO:0000256" key="1">
    <source>
        <dbReference type="SAM" id="MobiDB-lite"/>
    </source>
</evidence>
<reference evidence="3" key="1">
    <citation type="submission" date="2022-07" db="EMBL/GenBank/DDBJ databases">
        <title>Phylogenomic reconstructions and comparative analyses of Kickxellomycotina fungi.</title>
        <authorList>
            <person name="Reynolds N.K."/>
            <person name="Stajich J.E."/>
            <person name="Barry K."/>
            <person name="Grigoriev I.V."/>
            <person name="Crous P."/>
            <person name="Smith M.E."/>
        </authorList>
    </citation>
    <scope>NUCLEOTIDE SEQUENCE</scope>
    <source>
        <strain evidence="3">NBRC 100468</strain>
    </source>
</reference>
<keyword evidence="2" id="KW-0812">Transmembrane</keyword>
<feature type="transmembrane region" description="Helical" evidence="2">
    <location>
        <begin position="17"/>
        <end position="42"/>
    </location>
</feature>
<proteinExistence type="predicted"/>